<evidence type="ECO:0000256" key="7">
    <source>
        <dbReference type="ARBA" id="ARBA00023034"/>
    </source>
</evidence>
<evidence type="ECO:0000256" key="12">
    <source>
        <dbReference type="SAM" id="MobiDB-lite"/>
    </source>
</evidence>
<dbReference type="AlphaFoldDB" id="A0A9W7SLK3"/>
<evidence type="ECO:0000256" key="9">
    <source>
        <dbReference type="ARBA" id="ARBA00023136"/>
    </source>
</evidence>
<dbReference type="SUPFAM" id="SSF47661">
    <property type="entry name" value="t-snare proteins"/>
    <property type="match status" value="1"/>
</dbReference>
<dbReference type="Proteomes" id="UP001138500">
    <property type="component" value="Unassembled WGS sequence"/>
</dbReference>
<keyword evidence="7" id="KW-0333">Golgi apparatus</keyword>
<organism evidence="14 15">
    <name type="scientific">Teratosphaeria destructans</name>
    <dbReference type="NCBI Taxonomy" id="418781"/>
    <lineage>
        <taxon>Eukaryota</taxon>
        <taxon>Fungi</taxon>
        <taxon>Dikarya</taxon>
        <taxon>Ascomycota</taxon>
        <taxon>Pezizomycotina</taxon>
        <taxon>Dothideomycetes</taxon>
        <taxon>Dothideomycetidae</taxon>
        <taxon>Mycosphaerellales</taxon>
        <taxon>Teratosphaeriaceae</taxon>
        <taxon>Teratosphaeria</taxon>
    </lineage>
</organism>
<dbReference type="CDD" id="cd15851">
    <property type="entry name" value="SNARE_Syntaxin6"/>
    <property type="match status" value="1"/>
</dbReference>
<keyword evidence="15" id="KW-1185">Reference proteome</keyword>
<gene>
    <name evidence="14" type="ORF">Tdes44962_MAKER04786</name>
</gene>
<evidence type="ECO:0000256" key="11">
    <source>
        <dbReference type="SAM" id="Coils"/>
    </source>
</evidence>
<evidence type="ECO:0000313" key="14">
    <source>
        <dbReference type="EMBL" id="KAH9822110.1"/>
    </source>
</evidence>
<dbReference type="PANTHER" id="PTHR42089">
    <property type="entry name" value="YALI0F09427P"/>
    <property type="match status" value="1"/>
</dbReference>
<name>A0A9W7SLK3_9PEZI</name>
<evidence type="ECO:0000256" key="6">
    <source>
        <dbReference type="ARBA" id="ARBA00022989"/>
    </source>
</evidence>
<comment type="subcellular location">
    <subcellularLocation>
        <location evidence="1">Golgi apparatus membrane</location>
        <topology evidence="1">Single-pass type IV membrane protein</topology>
    </subcellularLocation>
</comment>
<dbReference type="Gene3D" id="1.20.5.110">
    <property type="match status" value="1"/>
</dbReference>
<dbReference type="InterPro" id="IPR010989">
    <property type="entry name" value="SNARE"/>
</dbReference>
<evidence type="ECO:0000256" key="8">
    <source>
        <dbReference type="ARBA" id="ARBA00023054"/>
    </source>
</evidence>
<dbReference type="Pfam" id="PF09177">
    <property type="entry name" value="STX6_10_61_N"/>
    <property type="match status" value="1"/>
</dbReference>
<keyword evidence="8 11" id="KW-0175">Coiled coil</keyword>
<dbReference type="SMART" id="SM00397">
    <property type="entry name" value="t_SNARE"/>
    <property type="match status" value="1"/>
</dbReference>
<dbReference type="OrthoDB" id="546861at2759"/>
<evidence type="ECO:0000256" key="3">
    <source>
        <dbReference type="ARBA" id="ARBA00022448"/>
    </source>
</evidence>
<keyword evidence="3" id="KW-0813">Transport</keyword>
<dbReference type="PROSITE" id="PS50192">
    <property type="entry name" value="T_SNARE"/>
    <property type="match status" value="1"/>
</dbReference>
<dbReference type="GO" id="GO:0015031">
    <property type="term" value="P:protein transport"/>
    <property type="evidence" value="ECO:0007669"/>
    <property type="project" value="UniProtKB-KW"/>
</dbReference>
<dbReference type="EMBL" id="RIBY02002223">
    <property type="protein sequence ID" value="KAH9822110.1"/>
    <property type="molecule type" value="Genomic_DNA"/>
</dbReference>
<keyword evidence="9" id="KW-0472">Membrane</keyword>
<feature type="region of interest" description="Disordered" evidence="12">
    <location>
        <begin position="332"/>
        <end position="400"/>
    </location>
</feature>
<evidence type="ECO:0000256" key="2">
    <source>
        <dbReference type="ARBA" id="ARBA00009063"/>
    </source>
</evidence>
<feature type="compositionally biased region" description="Basic and acidic residues" evidence="12">
    <location>
        <begin position="381"/>
        <end position="400"/>
    </location>
</feature>
<keyword evidence="4" id="KW-0812">Transmembrane</keyword>
<evidence type="ECO:0000259" key="13">
    <source>
        <dbReference type="PROSITE" id="PS50192"/>
    </source>
</evidence>
<accession>A0A9W7SLK3</accession>
<sequence>MIFAMASNDPFLSAQSDLLSLLDQSRPQLQSYLRIRSSASSAGSPELIEARQELEGTLIDLSTDLQDLVDSVNAVEGDPVRYGLTKSEVQRRRKLVSDVAAEIDGMHKKLNETVHDADARQASLAHPDQYAAAVEDGDPLADQDEDGYGAWEEQRQMEIMHEQDEQLDGVFRTVGNLRLQADTMGRELEEQAVILEDTEDIADRVGGKLAKGMKGIKYVIERNEGSHPLLQQTPLSVNPFIDLPKPPTLPHNYASLPSTLPPSSIEAPSAVSNPNLPAYVTSSSGFAAHPSIIVAQNKALLEQLDKQKADAERKVREWEQGIKDRELAEKRRKAPGWLDSEQHLLQPAKAGTSADGSRDALAFTLMDAPASSESSQGPVDKQVDDLGDAMDRAFGRSEMG</sequence>
<comment type="caution">
    <text evidence="14">The sequence shown here is derived from an EMBL/GenBank/DDBJ whole genome shotgun (WGS) entry which is preliminary data.</text>
</comment>
<evidence type="ECO:0000256" key="4">
    <source>
        <dbReference type="ARBA" id="ARBA00022692"/>
    </source>
</evidence>
<dbReference type="InterPro" id="IPR000727">
    <property type="entry name" value="T_SNARE_dom"/>
</dbReference>
<dbReference type="FunFam" id="1.20.5.110:FF:000006">
    <property type="entry name" value="Syntaxin 6"/>
    <property type="match status" value="1"/>
</dbReference>
<reference evidence="14 15" key="1">
    <citation type="journal article" date="2018" name="IMA Fungus">
        <title>IMA Genome-F 10: Nine draft genome sequences of Claviceps purpurea s.lat., including C. arundinis, C. humidiphila, and C. cf. spartinae, pseudomolecules for the pitch canker pathogen Fusarium circinatum, draft genome of Davidsoniella eucalypti, Grosmannia galeiformis, Quambalaria eucalypti, and Teratosphaeria destructans.</title>
        <authorList>
            <person name="Wingfield B.D."/>
            <person name="Liu M."/>
            <person name="Nguyen H.D."/>
            <person name="Lane F.A."/>
            <person name="Morgan S.W."/>
            <person name="De Vos L."/>
            <person name="Wilken P.M."/>
            <person name="Duong T.A."/>
            <person name="Aylward J."/>
            <person name="Coetzee M.P."/>
            <person name="Dadej K."/>
            <person name="De Beer Z.W."/>
            <person name="Findlay W."/>
            <person name="Havenga M."/>
            <person name="Kolarik M."/>
            <person name="Menzies J.G."/>
            <person name="Naidoo K."/>
            <person name="Pochopski O."/>
            <person name="Shoukouhi P."/>
            <person name="Santana Q.C."/>
            <person name="Seifert K.A."/>
            <person name="Soal N."/>
            <person name="Steenkamp E.T."/>
            <person name="Tatham C.T."/>
            <person name="van der Nest M.A."/>
            <person name="Wingfield M.J."/>
        </authorList>
    </citation>
    <scope>NUCLEOTIDE SEQUENCE [LARGE SCALE GENOMIC DNA]</scope>
    <source>
        <strain evidence="14">CMW44962</strain>
    </source>
</reference>
<keyword evidence="5" id="KW-0653">Protein transport</keyword>
<comment type="similarity">
    <text evidence="2">Belongs to the syntaxin family.</text>
</comment>
<dbReference type="CDD" id="cd21444">
    <property type="entry name" value="SNARE_NTD_Tlg1p-like"/>
    <property type="match status" value="1"/>
</dbReference>
<evidence type="ECO:0000256" key="10">
    <source>
        <dbReference type="ARBA" id="ARBA00073343"/>
    </source>
</evidence>
<evidence type="ECO:0000256" key="1">
    <source>
        <dbReference type="ARBA" id="ARBA00004409"/>
    </source>
</evidence>
<dbReference type="GO" id="GO:0048193">
    <property type="term" value="P:Golgi vesicle transport"/>
    <property type="evidence" value="ECO:0007669"/>
    <property type="project" value="InterPro"/>
</dbReference>
<dbReference type="PANTHER" id="PTHR42089:SF1">
    <property type="entry name" value="YALI0F09427P"/>
    <property type="match status" value="1"/>
</dbReference>
<dbReference type="GO" id="GO:0000139">
    <property type="term" value="C:Golgi membrane"/>
    <property type="evidence" value="ECO:0007669"/>
    <property type="project" value="UniProtKB-SubCell"/>
</dbReference>
<feature type="domain" description="T-SNARE coiled-coil homology" evidence="13">
    <location>
        <begin position="157"/>
        <end position="219"/>
    </location>
</feature>
<evidence type="ECO:0000256" key="5">
    <source>
        <dbReference type="ARBA" id="ARBA00022927"/>
    </source>
</evidence>
<protein>
    <recommendedName>
        <fullName evidence="10">t-SNARE affecting a late Golgi compartment protein 1</fullName>
    </recommendedName>
</protein>
<dbReference type="InterPro" id="IPR048036">
    <property type="entry name" value="Tlg1p-like_N"/>
</dbReference>
<dbReference type="Gene3D" id="1.20.58.90">
    <property type="match status" value="1"/>
</dbReference>
<dbReference type="InterPro" id="IPR015260">
    <property type="entry name" value="Syntaxin-6/10/61_N"/>
</dbReference>
<feature type="coiled-coil region" evidence="11">
    <location>
        <begin position="294"/>
        <end position="321"/>
    </location>
</feature>
<dbReference type="SUPFAM" id="SSF58038">
    <property type="entry name" value="SNARE fusion complex"/>
    <property type="match status" value="1"/>
</dbReference>
<proteinExistence type="inferred from homology"/>
<evidence type="ECO:0000313" key="15">
    <source>
        <dbReference type="Proteomes" id="UP001138500"/>
    </source>
</evidence>
<reference evidence="14 15" key="2">
    <citation type="journal article" date="2021" name="Curr. Genet.">
        <title>Genetic response to nitrogen starvation in the aggressive Eucalyptus foliar pathogen Teratosphaeria destructans.</title>
        <authorList>
            <person name="Havenga M."/>
            <person name="Wingfield B.D."/>
            <person name="Wingfield M.J."/>
            <person name="Dreyer L.L."/>
            <person name="Roets F."/>
            <person name="Aylward J."/>
        </authorList>
    </citation>
    <scope>NUCLEOTIDE SEQUENCE [LARGE SCALE GENOMIC DNA]</scope>
    <source>
        <strain evidence="14">CMW44962</strain>
    </source>
</reference>
<keyword evidence="6" id="KW-1133">Transmembrane helix</keyword>